<accession>A0A221J6I0</accession>
<dbReference type="Pfam" id="PF18909">
    <property type="entry name" value="dGTP_diPhyd_N"/>
    <property type="match status" value="1"/>
</dbReference>
<gene>
    <name evidence="2" type="primary">42</name>
    <name evidence="2" type="ORF">SEA_NIGHTMARE_42</name>
</gene>
<keyword evidence="3" id="KW-1185">Reference proteome</keyword>
<dbReference type="KEGG" id="vg:79993310"/>
<proteinExistence type="predicted"/>
<evidence type="ECO:0000259" key="1">
    <source>
        <dbReference type="Pfam" id="PF18909"/>
    </source>
</evidence>
<name>A0A221J6I0_9CAUD</name>
<dbReference type="RefSeq" id="YP_010749965.1">
    <property type="nucleotide sequence ID" value="NC_073328.1"/>
</dbReference>
<reference evidence="2 3" key="1">
    <citation type="submission" date="2017-05" db="EMBL/GenBank/DDBJ databases">
        <authorList>
            <person name="Sperratore M."/>
            <person name="Moy E.A."/>
            <person name="Dunbar D."/>
            <person name="Schmidt R."/>
            <person name="Baltzegar D.A."/>
            <person name="Young E.C."/>
            <person name="Sides K.F."/>
            <person name="Macialek J."/>
            <person name="Stoner T.H."/>
            <person name="Garlena R.A."/>
            <person name="Russell D.A."/>
            <person name="Pope W.H."/>
            <person name="Jacobs-Sera D."/>
            <person name="Hatfull G.F."/>
        </authorList>
    </citation>
    <scope>NUCLEOTIDE SEQUENCE [LARGE SCALE GENOMIC DNA]</scope>
</reference>
<evidence type="ECO:0000313" key="2">
    <source>
        <dbReference type="EMBL" id="ASM62318.1"/>
    </source>
</evidence>
<dbReference type="GeneID" id="79993310"/>
<organism evidence="2 3">
    <name type="scientific">Arthrobacter phage Nightmare</name>
    <dbReference type="NCBI Taxonomy" id="2015864"/>
    <lineage>
        <taxon>Viruses</taxon>
        <taxon>Duplodnaviria</taxon>
        <taxon>Heunggongvirae</taxon>
        <taxon>Uroviricota</taxon>
        <taxon>Caudoviricetes</taxon>
        <taxon>Gordonvirus</taxon>
        <taxon>Gordonvirus nightmare</taxon>
    </lineage>
</organism>
<dbReference type="Proteomes" id="UP000222317">
    <property type="component" value="Segment"/>
</dbReference>
<sequence length="172" mass="19732">MTEVRTVSSTGGEKGTKPERYDLIPVEALASVARLYGEGAKKYSEHNWRRGYEWSKSYAALQRHSNEFWRGVDLDPETGEPHLAAVIFHSLTLITFMQEHPDFDDRYVRPLTKEQAQSEEALAELRRRLTDPVEPTNIVHIRNGYTNTGAREEGWINENDLNHNFVAIKPHG</sequence>
<dbReference type="InterPro" id="IPR044038">
    <property type="entry name" value="dATP/dGTP_diPOhydrolase_N"/>
</dbReference>
<dbReference type="EMBL" id="MF140423">
    <property type="protein sequence ID" value="ASM62318.1"/>
    <property type="molecule type" value="Genomic_DNA"/>
</dbReference>
<evidence type="ECO:0000313" key="3">
    <source>
        <dbReference type="Proteomes" id="UP000222317"/>
    </source>
</evidence>
<feature type="domain" description="dATP/dGTP diphosphohydrolase N-terminal" evidence="1">
    <location>
        <begin position="9"/>
        <end position="106"/>
    </location>
</feature>
<protein>
    <recommendedName>
        <fullName evidence="1">dATP/dGTP diphosphohydrolase N-terminal domain-containing protein</fullName>
    </recommendedName>
</protein>